<evidence type="ECO:0000313" key="2">
    <source>
        <dbReference type="EMBL" id="GGC22640.1"/>
    </source>
</evidence>
<reference evidence="3" key="1">
    <citation type="journal article" date="2019" name="Int. J. Syst. Evol. Microbiol.">
        <title>The Global Catalogue of Microorganisms (GCM) 10K type strain sequencing project: providing services to taxonomists for standard genome sequencing and annotation.</title>
        <authorList>
            <consortium name="The Broad Institute Genomics Platform"/>
            <consortium name="The Broad Institute Genome Sequencing Center for Infectious Disease"/>
            <person name="Wu L."/>
            <person name="Ma J."/>
        </authorList>
    </citation>
    <scope>NUCLEOTIDE SEQUENCE [LARGE SCALE GENOMIC DNA]</scope>
    <source>
        <strain evidence="3">CCM 7132</strain>
    </source>
</reference>
<evidence type="ECO:0000256" key="1">
    <source>
        <dbReference type="SAM" id="Phobius"/>
    </source>
</evidence>
<organism evidence="2 3">
    <name type="scientific">Asaia siamensis</name>
    <dbReference type="NCBI Taxonomy" id="110479"/>
    <lineage>
        <taxon>Bacteria</taxon>
        <taxon>Pseudomonadati</taxon>
        <taxon>Pseudomonadota</taxon>
        <taxon>Alphaproteobacteria</taxon>
        <taxon>Acetobacterales</taxon>
        <taxon>Acetobacteraceae</taxon>
        <taxon>Asaia</taxon>
    </lineage>
</organism>
<name>A0ABQ1LH43_9PROT</name>
<keyword evidence="1" id="KW-0812">Transmembrane</keyword>
<dbReference type="RefSeq" id="WP_188425165.1">
    <property type="nucleotide sequence ID" value="NZ_BMCH01000001.1"/>
</dbReference>
<comment type="caution">
    <text evidence="2">The sequence shown here is derived from an EMBL/GenBank/DDBJ whole genome shotgun (WGS) entry which is preliminary data.</text>
</comment>
<feature type="transmembrane region" description="Helical" evidence="1">
    <location>
        <begin position="106"/>
        <end position="127"/>
    </location>
</feature>
<dbReference type="Pfam" id="PF07274">
    <property type="entry name" value="DUF1440"/>
    <property type="match status" value="1"/>
</dbReference>
<feature type="transmembrane region" description="Helical" evidence="1">
    <location>
        <begin position="12"/>
        <end position="30"/>
    </location>
</feature>
<accession>A0ABQ1LH43</accession>
<dbReference type="InterPro" id="IPR009898">
    <property type="entry name" value="DUF1440"/>
</dbReference>
<evidence type="ECO:0000313" key="3">
    <source>
        <dbReference type="Proteomes" id="UP000637769"/>
    </source>
</evidence>
<dbReference type="Proteomes" id="UP000637769">
    <property type="component" value="Unassembled WGS sequence"/>
</dbReference>
<keyword evidence="1" id="KW-1133">Transmembrane helix</keyword>
<evidence type="ECO:0008006" key="4">
    <source>
        <dbReference type="Google" id="ProtNLM"/>
    </source>
</evidence>
<sequence length="186" mass="20597">MTLTNRTTGKALLLPALWAGFVGGNLSSFVKWGTEVPLPPRTPDRASPPAEMLRDLGVNVDHLIYVYSGHIVPGGVLVVHHLFSIFFALLYCVLWIRFPRIAMGQGVVFGLVVTLVFHGMVLPAGHWAPALWNLPRAEMFSETIGHMLWAWVIELMRRELMPSPFPGARHITDREPAAPVSDQQAA</sequence>
<feature type="transmembrane region" description="Helical" evidence="1">
    <location>
        <begin position="71"/>
        <end position="94"/>
    </location>
</feature>
<keyword evidence="3" id="KW-1185">Reference proteome</keyword>
<gene>
    <name evidence="2" type="ORF">GCM10007207_04840</name>
</gene>
<proteinExistence type="predicted"/>
<dbReference type="EMBL" id="BMCH01000001">
    <property type="protein sequence ID" value="GGC22640.1"/>
    <property type="molecule type" value="Genomic_DNA"/>
</dbReference>
<keyword evidence="1" id="KW-0472">Membrane</keyword>
<protein>
    <recommendedName>
        <fullName evidence="4">DUF1440 domain-containing protein</fullName>
    </recommendedName>
</protein>